<name>A0A383EA94_9ZZZZ</name>
<accession>A0A383EA94</accession>
<protein>
    <submittedName>
        <fullName evidence="1">Uncharacterized protein</fullName>
    </submittedName>
</protein>
<dbReference type="EMBL" id="UINC01224230">
    <property type="protein sequence ID" value="SVE53766.1"/>
    <property type="molecule type" value="Genomic_DNA"/>
</dbReference>
<reference evidence="1" key="1">
    <citation type="submission" date="2018-05" db="EMBL/GenBank/DDBJ databases">
        <authorList>
            <person name="Lanie J.A."/>
            <person name="Ng W.-L."/>
            <person name="Kazmierczak K.M."/>
            <person name="Andrzejewski T.M."/>
            <person name="Davidsen T.M."/>
            <person name="Wayne K.J."/>
            <person name="Tettelin H."/>
            <person name="Glass J.I."/>
            <person name="Rusch D."/>
            <person name="Podicherti R."/>
            <person name="Tsui H.-C.T."/>
            <person name="Winkler M.E."/>
        </authorList>
    </citation>
    <scope>NUCLEOTIDE SEQUENCE</scope>
</reference>
<sequence length="67" mass="7595">MKLKKSYQDSGYWIAKVKKDGSLIAPTFGWAGYAPKKNADEALVEMQQEYPESKFVLVRMVLEPVKG</sequence>
<dbReference type="AlphaFoldDB" id="A0A383EA94"/>
<gene>
    <name evidence="1" type="ORF">METZ01_LOCUS506620</name>
</gene>
<proteinExistence type="predicted"/>
<evidence type="ECO:0000313" key="1">
    <source>
        <dbReference type="EMBL" id="SVE53766.1"/>
    </source>
</evidence>
<organism evidence="1">
    <name type="scientific">marine metagenome</name>
    <dbReference type="NCBI Taxonomy" id="408172"/>
    <lineage>
        <taxon>unclassified sequences</taxon>
        <taxon>metagenomes</taxon>
        <taxon>ecological metagenomes</taxon>
    </lineage>
</organism>